<dbReference type="KEGG" id="ahg:AHOG_19630"/>
<accession>A0A221W6M6</accession>
<dbReference type="GO" id="GO:0003677">
    <property type="term" value="F:DNA binding"/>
    <property type="evidence" value="ECO:0007669"/>
    <property type="project" value="InterPro"/>
</dbReference>
<dbReference type="Proteomes" id="UP000204221">
    <property type="component" value="Chromosome"/>
</dbReference>
<reference evidence="1 2" key="1">
    <citation type="submission" date="2017-07" db="EMBL/GenBank/DDBJ databases">
        <title>Complete genome sequence of Actinoalloteichus hoggarensis DSM 45943, type strain of Actinoalloteichus hoggarensis.</title>
        <authorList>
            <person name="Ruckert C."/>
            <person name="Nouioui I."/>
            <person name="Willmese J."/>
            <person name="van Wezel G."/>
            <person name="Klenk H.-P."/>
            <person name="Kalinowski J."/>
            <person name="Zotchev S.B."/>
        </authorList>
    </citation>
    <scope>NUCLEOTIDE SEQUENCE [LARGE SCALE GENOMIC DNA]</scope>
    <source>
        <strain evidence="1 2">DSM 45943</strain>
    </source>
</reference>
<dbReference type="AlphaFoldDB" id="A0A221W6M6"/>
<evidence type="ECO:0000313" key="2">
    <source>
        <dbReference type="Proteomes" id="UP000204221"/>
    </source>
</evidence>
<name>A0A221W6M6_9PSEU</name>
<organism evidence="1 2">
    <name type="scientific">Actinoalloteichus hoggarensis</name>
    <dbReference type="NCBI Taxonomy" id="1470176"/>
    <lineage>
        <taxon>Bacteria</taxon>
        <taxon>Bacillati</taxon>
        <taxon>Actinomycetota</taxon>
        <taxon>Actinomycetes</taxon>
        <taxon>Pseudonocardiales</taxon>
        <taxon>Pseudonocardiaceae</taxon>
        <taxon>Actinoalloteichus</taxon>
    </lineage>
</organism>
<proteinExistence type="predicted"/>
<dbReference type="InterPro" id="IPR010093">
    <property type="entry name" value="SinI_DNA-bd"/>
</dbReference>
<protein>
    <submittedName>
        <fullName evidence="1">Helix-turn-helix domain protein</fullName>
    </submittedName>
</protein>
<gene>
    <name evidence="1" type="ORF">AHOG_19630</name>
</gene>
<dbReference type="EMBL" id="CP022521">
    <property type="protein sequence ID" value="ASO21548.1"/>
    <property type="molecule type" value="Genomic_DNA"/>
</dbReference>
<sequence>MTMSIARAAYSVTEVARLLGIGRSLAYHQVRAGVIPARQIGDRWVISKVKFHKWLDEEIA</sequence>
<keyword evidence="2" id="KW-1185">Reference proteome</keyword>
<dbReference type="InterPro" id="IPR041657">
    <property type="entry name" value="HTH_17"/>
</dbReference>
<dbReference type="Pfam" id="PF12728">
    <property type="entry name" value="HTH_17"/>
    <property type="match status" value="1"/>
</dbReference>
<dbReference type="NCBIfam" id="TIGR01764">
    <property type="entry name" value="excise"/>
    <property type="match status" value="1"/>
</dbReference>
<evidence type="ECO:0000313" key="1">
    <source>
        <dbReference type="EMBL" id="ASO21548.1"/>
    </source>
</evidence>